<comment type="caution">
    <text evidence="2">The sequence shown here is derived from an EMBL/GenBank/DDBJ whole genome shotgun (WGS) entry which is preliminary data.</text>
</comment>
<accession>A0AA39I611</accession>
<dbReference type="AlphaFoldDB" id="A0AA39I611"/>
<evidence type="ECO:0000313" key="3">
    <source>
        <dbReference type="Proteomes" id="UP001175271"/>
    </source>
</evidence>
<protein>
    <submittedName>
        <fullName evidence="2">Uncharacterized protein</fullName>
    </submittedName>
</protein>
<sequence>MRGDKDTGLPYPGRLLERQTSRRPTAAKTARLLDEIAATTPSAAPKSGGRRIFLLRPLPSASGGDPSSALTCASDYCSLWLLPRISAQQKPTRSAFVVRRRRREGARRSKESAAPINYKILICITQKAHLWRLPRRARGESKKRAGPRRSNREGAIAKKAYGGVFRAGGPESPAGAGAENSRGGNRFAGRRLRPLIRLPSGSTPNLPLICRGSCLESLRPDYGILARNAEIYRRMSVCLPSAPRSPPIRRFFSVGVSRFAVNSSVPLWRPEHRSQRREDRTVHA</sequence>
<organism evidence="2 3">
    <name type="scientific">Steinernema hermaphroditum</name>
    <dbReference type="NCBI Taxonomy" id="289476"/>
    <lineage>
        <taxon>Eukaryota</taxon>
        <taxon>Metazoa</taxon>
        <taxon>Ecdysozoa</taxon>
        <taxon>Nematoda</taxon>
        <taxon>Chromadorea</taxon>
        <taxon>Rhabditida</taxon>
        <taxon>Tylenchina</taxon>
        <taxon>Panagrolaimomorpha</taxon>
        <taxon>Strongyloidoidea</taxon>
        <taxon>Steinernematidae</taxon>
        <taxon>Steinernema</taxon>
    </lineage>
</organism>
<reference evidence="2" key="1">
    <citation type="submission" date="2023-06" db="EMBL/GenBank/DDBJ databases">
        <title>Genomic analysis of the entomopathogenic nematode Steinernema hermaphroditum.</title>
        <authorList>
            <person name="Schwarz E.M."/>
            <person name="Heppert J.K."/>
            <person name="Baniya A."/>
            <person name="Schwartz H.T."/>
            <person name="Tan C.-H."/>
            <person name="Antoshechkin I."/>
            <person name="Sternberg P.W."/>
            <person name="Goodrich-Blair H."/>
            <person name="Dillman A.R."/>
        </authorList>
    </citation>
    <scope>NUCLEOTIDE SEQUENCE</scope>
    <source>
        <strain evidence="2">PS9179</strain>
        <tissue evidence="2">Whole animal</tissue>
    </source>
</reference>
<keyword evidence="3" id="KW-1185">Reference proteome</keyword>
<gene>
    <name evidence="2" type="ORF">QR680_013178</name>
</gene>
<evidence type="ECO:0000313" key="2">
    <source>
        <dbReference type="EMBL" id="KAK0417735.1"/>
    </source>
</evidence>
<evidence type="ECO:0000256" key="1">
    <source>
        <dbReference type="SAM" id="MobiDB-lite"/>
    </source>
</evidence>
<feature type="region of interest" description="Disordered" evidence="1">
    <location>
        <begin position="1"/>
        <end position="26"/>
    </location>
</feature>
<dbReference type="EMBL" id="JAUCMV010000002">
    <property type="protein sequence ID" value="KAK0417735.1"/>
    <property type="molecule type" value="Genomic_DNA"/>
</dbReference>
<proteinExistence type="predicted"/>
<dbReference type="Proteomes" id="UP001175271">
    <property type="component" value="Unassembled WGS sequence"/>
</dbReference>
<name>A0AA39I611_9BILA</name>